<sequence length="331" mass="39218">MGARKVLAYDKRMRADAESYDALEAELRDLEARFEQARHKAQTALENQEHKQEKEVHRRLNEKDAEIHKLKDLIAFTQKRFDAMLDQEGMEQSLEISEIKKKNQEELEQQHLVEYKLKKDQDMLMRGLEMMEKDRDRIAMEQREASVNISSLRAEAETMKREVTLLKAERKEREATLRDKEMEIGAHKLKVQTLKKFKHVLDYRLREVTESLKPKEDMIAQLHLQLSALEEEFERQLEIQKQMEGVLETKSAQVLQLSAEAEKQKEILKQRQRTIFRYTADLLELASDQDVRNWHVGLKKLWRDHVNPEIFKKDEGTSVPMQELGRQIQVC</sequence>
<keyword evidence="1" id="KW-0175">Coiled coil</keyword>
<reference evidence="2 3" key="1">
    <citation type="submission" date="2016-02" db="EMBL/GenBank/DDBJ databases">
        <title>Genome analysis of coral dinoflagellate symbionts highlights evolutionary adaptations to a symbiotic lifestyle.</title>
        <authorList>
            <person name="Aranda M."/>
            <person name="Li Y."/>
            <person name="Liew Y.J."/>
            <person name="Baumgarten S."/>
            <person name="Simakov O."/>
            <person name="Wilson M."/>
            <person name="Piel J."/>
            <person name="Ashoor H."/>
            <person name="Bougouffa S."/>
            <person name="Bajic V.B."/>
            <person name="Ryu T."/>
            <person name="Ravasi T."/>
            <person name="Bayer T."/>
            <person name="Micklem G."/>
            <person name="Kim H."/>
            <person name="Bhak J."/>
            <person name="Lajeunesse T.C."/>
            <person name="Voolstra C.R."/>
        </authorList>
    </citation>
    <scope>NUCLEOTIDE SEQUENCE [LARGE SCALE GENOMIC DNA]</scope>
    <source>
        <strain evidence="2 3">CCMP2467</strain>
    </source>
</reference>
<organism evidence="2 3">
    <name type="scientific">Symbiodinium microadriaticum</name>
    <name type="common">Dinoflagellate</name>
    <name type="synonym">Zooxanthella microadriatica</name>
    <dbReference type="NCBI Taxonomy" id="2951"/>
    <lineage>
        <taxon>Eukaryota</taxon>
        <taxon>Sar</taxon>
        <taxon>Alveolata</taxon>
        <taxon>Dinophyceae</taxon>
        <taxon>Suessiales</taxon>
        <taxon>Symbiodiniaceae</taxon>
        <taxon>Symbiodinium</taxon>
    </lineage>
</organism>
<dbReference type="OrthoDB" id="431463at2759"/>
<dbReference type="EMBL" id="LSRX01000951">
    <property type="protein sequence ID" value="OLP85871.1"/>
    <property type="molecule type" value="Genomic_DNA"/>
</dbReference>
<evidence type="ECO:0000313" key="2">
    <source>
        <dbReference type="EMBL" id="OLP85871.1"/>
    </source>
</evidence>
<proteinExistence type="predicted"/>
<feature type="coiled-coil region" evidence="1">
    <location>
        <begin position="142"/>
        <end position="176"/>
    </location>
</feature>
<protein>
    <submittedName>
        <fullName evidence="2">WD repeat-containing protein 65</fullName>
    </submittedName>
</protein>
<dbReference type="InterPro" id="IPR052993">
    <property type="entry name" value="CFA-57"/>
</dbReference>
<feature type="coiled-coil region" evidence="1">
    <location>
        <begin position="13"/>
        <end position="80"/>
    </location>
</feature>
<gene>
    <name evidence="2" type="primary">Wdr65</name>
    <name evidence="2" type="ORF">AK812_SmicGene33121</name>
</gene>
<evidence type="ECO:0000313" key="3">
    <source>
        <dbReference type="Proteomes" id="UP000186817"/>
    </source>
</evidence>
<keyword evidence="3" id="KW-1185">Reference proteome</keyword>
<name>A0A1Q9CSJ1_SYMMI</name>
<dbReference type="Proteomes" id="UP000186817">
    <property type="component" value="Unassembled WGS sequence"/>
</dbReference>
<dbReference type="AlphaFoldDB" id="A0A1Q9CSJ1"/>
<dbReference type="PANTHER" id="PTHR32215">
    <property type="entry name" value="CILIA- AND FLAGELLA-ASSOCIATED PROTEIN 57"/>
    <property type="match status" value="1"/>
</dbReference>
<dbReference type="PANTHER" id="PTHR32215:SF0">
    <property type="entry name" value="CILIA- AND FLAGELLA-ASSOCIATED PROTEIN 57"/>
    <property type="match status" value="1"/>
</dbReference>
<evidence type="ECO:0000256" key="1">
    <source>
        <dbReference type="SAM" id="Coils"/>
    </source>
</evidence>
<accession>A0A1Q9CSJ1</accession>
<comment type="caution">
    <text evidence="2">The sequence shown here is derived from an EMBL/GenBank/DDBJ whole genome shotgun (WGS) entry which is preliminary data.</text>
</comment>